<comment type="caution">
    <text evidence="1">The sequence shown here is derived from an EMBL/GenBank/DDBJ whole genome shotgun (WGS) entry which is preliminary data.</text>
</comment>
<dbReference type="EMBL" id="JAQLUK010000002">
    <property type="protein sequence ID" value="MDB2291237.1"/>
    <property type="molecule type" value="Genomic_DNA"/>
</dbReference>
<keyword evidence="2" id="KW-1185">Reference proteome</keyword>
<dbReference type="Proteomes" id="UP001210528">
    <property type="component" value="Unassembled WGS sequence"/>
</dbReference>
<sequence length="43" mass="4545">MRDNARCGDCPVLPVYGASAATRGPETVHGAESVDGAFRIRLK</sequence>
<evidence type="ECO:0000313" key="1">
    <source>
        <dbReference type="EMBL" id="MDB2291237.1"/>
    </source>
</evidence>
<name>A0ABT4YZV2_HALEZ</name>
<gene>
    <name evidence="1" type="ORF">PM085_02895</name>
</gene>
<organism evidence="1 2">
    <name type="scientific">Halorubrum ezzemoulense</name>
    <name type="common">Halorubrum chaoviator</name>
    <dbReference type="NCBI Taxonomy" id="337243"/>
    <lineage>
        <taxon>Archaea</taxon>
        <taxon>Methanobacteriati</taxon>
        <taxon>Methanobacteriota</taxon>
        <taxon>Stenosarchaea group</taxon>
        <taxon>Halobacteria</taxon>
        <taxon>Halobacteriales</taxon>
        <taxon>Haloferacaceae</taxon>
        <taxon>Halorubrum</taxon>
    </lineage>
</organism>
<dbReference type="RefSeq" id="WP_271970370.1">
    <property type="nucleotide sequence ID" value="NZ_JAQLUK010000002.1"/>
</dbReference>
<reference evidence="1 2" key="1">
    <citation type="submission" date="2023-01" db="EMBL/GenBank/DDBJ databases">
        <title>Halorubrum ezzemoulense from Santa Pola, Spain.</title>
        <authorList>
            <person name="Feng Y."/>
            <person name="Louyakis A.S."/>
            <person name="Gogarten J.P."/>
        </authorList>
    </citation>
    <scope>NUCLEOTIDE SEQUENCE [LARGE SCALE GENOMIC DNA]</scope>
    <source>
        <strain evidence="1 2">AMM015</strain>
    </source>
</reference>
<proteinExistence type="predicted"/>
<protein>
    <submittedName>
        <fullName evidence="1">Uncharacterized protein</fullName>
    </submittedName>
</protein>
<evidence type="ECO:0000313" key="2">
    <source>
        <dbReference type="Proteomes" id="UP001210528"/>
    </source>
</evidence>
<accession>A0ABT4YZV2</accession>